<keyword evidence="5" id="KW-1185">Reference proteome</keyword>
<dbReference type="Gene3D" id="3.30.1370.100">
    <property type="entry name" value="MutL, C-terminal domain, regulatory subdomain"/>
    <property type="match status" value="1"/>
</dbReference>
<dbReference type="InterPro" id="IPR037198">
    <property type="entry name" value="MutL_C_sf"/>
</dbReference>
<dbReference type="InterPro" id="IPR014790">
    <property type="entry name" value="MutL_C"/>
</dbReference>
<dbReference type="Gene3D" id="3.30.1540.20">
    <property type="entry name" value="MutL, C-terminal domain, dimerisation subdomain"/>
    <property type="match status" value="1"/>
</dbReference>
<dbReference type="Pfam" id="PF08676">
    <property type="entry name" value="MutL_C"/>
    <property type="match status" value="1"/>
</dbReference>
<evidence type="ECO:0000259" key="4">
    <source>
        <dbReference type="SMART" id="SM00853"/>
    </source>
</evidence>
<dbReference type="InterPro" id="IPR042121">
    <property type="entry name" value="MutL_C_regsub"/>
</dbReference>
<comment type="similarity">
    <text evidence="1">Belongs to the DNA mismatch repair MutL/HexB family.</text>
</comment>
<dbReference type="InterPro" id="IPR014721">
    <property type="entry name" value="Ribsml_uS5_D2-typ_fold_subgr"/>
</dbReference>
<keyword evidence="2" id="KW-0227">DNA damage</keyword>
<dbReference type="SUPFAM" id="SSF118116">
    <property type="entry name" value="DNA mismatch repair protein MutL"/>
    <property type="match status" value="1"/>
</dbReference>
<dbReference type="RefSeq" id="XP_052749968.1">
    <property type="nucleotide sequence ID" value="XM_052894008.1"/>
</dbReference>
<accession>A0ABM3MEY6</accession>
<dbReference type="SMART" id="SM00853">
    <property type="entry name" value="MutL_C"/>
    <property type="match status" value="1"/>
</dbReference>
<dbReference type="Gene3D" id="3.30.565.10">
    <property type="entry name" value="Histidine kinase-like ATPase, C-terminal domain"/>
    <property type="match status" value="1"/>
</dbReference>
<dbReference type="InterPro" id="IPR038973">
    <property type="entry name" value="MutL/Mlh/Pms-like"/>
</dbReference>
<dbReference type="Gene3D" id="3.30.230.10">
    <property type="match status" value="1"/>
</dbReference>
<protein>
    <recommendedName>
        <fullName evidence="4">MutL C-terminal dimerisation domain-containing protein</fullName>
    </recommendedName>
</protein>
<dbReference type="GeneID" id="113519014"/>
<dbReference type="SUPFAM" id="SSF55874">
    <property type="entry name" value="ATPase domain of HSP90 chaperone/DNA topoisomerase II/histidine kinase"/>
    <property type="match status" value="1"/>
</dbReference>
<dbReference type="PANTHER" id="PTHR10073:SF47">
    <property type="entry name" value="DNA MISMATCH REPAIR PROTEIN MLH3"/>
    <property type="match status" value="1"/>
</dbReference>
<evidence type="ECO:0000256" key="1">
    <source>
        <dbReference type="ARBA" id="ARBA00006082"/>
    </source>
</evidence>
<organism evidence="5 6">
    <name type="scientific">Galleria mellonella</name>
    <name type="common">Greater wax moth</name>
    <dbReference type="NCBI Taxonomy" id="7137"/>
    <lineage>
        <taxon>Eukaryota</taxon>
        <taxon>Metazoa</taxon>
        <taxon>Ecdysozoa</taxon>
        <taxon>Arthropoda</taxon>
        <taxon>Hexapoda</taxon>
        <taxon>Insecta</taxon>
        <taxon>Pterygota</taxon>
        <taxon>Neoptera</taxon>
        <taxon>Endopterygota</taxon>
        <taxon>Lepidoptera</taxon>
        <taxon>Glossata</taxon>
        <taxon>Ditrysia</taxon>
        <taxon>Pyraloidea</taxon>
        <taxon>Pyralidae</taxon>
        <taxon>Galleriinae</taxon>
        <taxon>Galleria</taxon>
    </lineage>
</organism>
<gene>
    <name evidence="6" type="primary">LOC113519014</name>
</gene>
<evidence type="ECO:0000256" key="2">
    <source>
        <dbReference type="ARBA" id="ARBA00022763"/>
    </source>
</evidence>
<feature type="compositionally biased region" description="Basic residues" evidence="3">
    <location>
        <begin position="456"/>
        <end position="466"/>
    </location>
</feature>
<feature type="compositionally biased region" description="Basic and acidic residues" evidence="3">
    <location>
        <begin position="437"/>
        <end position="455"/>
    </location>
</feature>
<proteinExistence type="inferred from homology"/>
<name>A0ABM3MEY6_GALME</name>
<feature type="region of interest" description="Disordered" evidence="3">
    <location>
        <begin position="437"/>
        <end position="466"/>
    </location>
</feature>
<dbReference type="InterPro" id="IPR036890">
    <property type="entry name" value="HATPase_C_sf"/>
</dbReference>
<reference evidence="6" key="1">
    <citation type="submission" date="2025-08" db="UniProtKB">
        <authorList>
            <consortium name="RefSeq"/>
        </authorList>
    </citation>
    <scope>IDENTIFICATION</scope>
    <source>
        <tissue evidence="6">Whole larvae</tissue>
    </source>
</reference>
<evidence type="ECO:0000313" key="5">
    <source>
        <dbReference type="Proteomes" id="UP001652740"/>
    </source>
</evidence>
<feature type="domain" description="MutL C-terminal dimerisation" evidence="4">
    <location>
        <begin position="1102"/>
        <end position="1262"/>
    </location>
</feature>
<dbReference type="InterPro" id="IPR042120">
    <property type="entry name" value="MutL_C_dimsub"/>
</dbReference>
<dbReference type="PANTHER" id="PTHR10073">
    <property type="entry name" value="DNA MISMATCH REPAIR PROTEIN MLH, PMS, MUTL"/>
    <property type="match status" value="1"/>
</dbReference>
<evidence type="ECO:0000256" key="3">
    <source>
        <dbReference type="SAM" id="MobiDB-lite"/>
    </source>
</evidence>
<dbReference type="Proteomes" id="UP001652740">
    <property type="component" value="Unplaced"/>
</dbReference>
<dbReference type="Pfam" id="PF13589">
    <property type="entry name" value="HATPase_c_3"/>
    <property type="match status" value="1"/>
</dbReference>
<sequence length="1354" mass="156459">MAVKELPESVQCLLSSSTYISTYKRAIEELVYNSLDAGSTSIAIRVHIEENKLQVIDNGQGIMESDFNLLGQRYTTSKCVDLSTLKAAANTYGYQGLSLANIVNISRNVKITSRYENNEDTWLKIFYKGKTKELTKTSVRPSKGTTVEVKGFLYNLHIQSKSVHTLNELNEIKTFMQQFSLIHCNVSLSLRDDAKNEIIFQAHKNRDMCQSIQLLFNIDPQDIQQFRVEKNQYKVTAFIGKKYEDGHTHWIYLNGKFLSNSTLHKIINDNLKKSWKTSKNVKTKKTENEDLYLLKNKIPFYVILLSCPYYDYHISNTPKHTILEFKSWDEITKLLEKLIKFYTGDNNFVKQLKPLKKIEKNKVDDTREQVRKIVERLLKNNPKIGVSQMNNGVKGKLIKRKIKKKLPNISLSKVIPPKTVPAIIPHKISENLEYSNESHDSNMHAGNKVEKDFNVPKKKSKRRKRLKSKIGLNKVSNKMDFNSKMNDKIPANKELDSDIFLPTINSIKSEEKYINKKCFKNIPLNKKLNSIETCDMVDISMQHSPSCVSISEMTKSRNKLSNDVTDQINVSAWKKIDETIIHDYLPHPLKCTQLSHINHNLNQESKNNQNHISSHNLLKTVLNTQICNISNIPKYNSPHTPRLADQPWNFKLKASIKSSNCTHNGIFLSKFTYESHNYNKHSMPRSIHTSEKKRSKCQFITINSMEKFLNYKETYSSISKKKNYKKQRKIKGKFNNVKEQIATWKKNNNRNDLQKLSYGIEFSKYNSSLLCDDFIHEYRTKRTSSFVGDLRKNKSIDLFSDKENYISNSVNANIGHTYTILSKCSVTETQKVLIENCDLSKDTYNCNDKKNKNYKTDFNKFYNNKSSNSDIYKTNVIISTNIESITSIKNIEPVNVCEAIISNNSDDVVEKEYELNSEYNKLHNTLSNGQSKNNTISHAHEINDLIVGEISHHFRSFPESDYKETENPIRINTLNEDQSKYGYINQEFNNLHHKNIGDALDKDVNNFNIQTRYNFVPKGLSPIFQNCYTNNACSYNLEKDYFEENVYHNFINDVYINCEVFKPILLNISDINTADIERVNTKLHKENSSITFDAIALKSAKVLGQVDCKFIAAIMKASDKSTDYLVLFDQHAVHERIRLETNLSDYFNGFEWKSVKLDDILVKLSEDELLYVHNYKDKFTSFGLAYTIFNKYEISINAIPEAILGKNSRSVEKVIAAVKNLILEEINTIKSQKGCISMYPKSIMDLVFSEACRYAVKFGDKLSKDDCSSFLQSLSECKTPFQCAHGRPVMAVLTNIQYTKNDYKVIRHIFLYTIFLHSLTLVDTCLCILSMDLFSTYNIIIYYVLIKFLVETVY</sequence>
<evidence type="ECO:0000313" key="6">
    <source>
        <dbReference type="RefSeq" id="XP_052749968.1"/>
    </source>
</evidence>